<dbReference type="RefSeq" id="WP_340367229.1">
    <property type="nucleotide sequence ID" value="NZ_JBBKZV010000030.1"/>
</dbReference>
<dbReference type="InterPro" id="IPR050266">
    <property type="entry name" value="AB_hydrolase_sf"/>
</dbReference>
<dbReference type="Pfam" id="PF00561">
    <property type="entry name" value="Abhydrolase_1"/>
    <property type="match status" value="1"/>
</dbReference>
<dbReference type="SUPFAM" id="SSF53474">
    <property type="entry name" value="alpha/beta-Hydrolases"/>
    <property type="match status" value="1"/>
</dbReference>
<evidence type="ECO:0000313" key="2">
    <source>
        <dbReference type="EMBL" id="MEJ8826191.1"/>
    </source>
</evidence>
<protein>
    <submittedName>
        <fullName evidence="2">Alpha/beta hydrolase</fullName>
    </submittedName>
</protein>
<comment type="caution">
    <text evidence="2">The sequence shown here is derived from an EMBL/GenBank/DDBJ whole genome shotgun (WGS) entry which is preliminary data.</text>
</comment>
<dbReference type="Proteomes" id="UP001363010">
    <property type="component" value="Unassembled WGS sequence"/>
</dbReference>
<evidence type="ECO:0000313" key="3">
    <source>
        <dbReference type="Proteomes" id="UP001363010"/>
    </source>
</evidence>
<accession>A0ABU8WA47</accession>
<dbReference type="EMBL" id="JBBKZV010000030">
    <property type="protein sequence ID" value="MEJ8826191.1"/>
    <property type="molecule type" value="Genomic_DNA"/>
</dbReference>
<reference evidence="2 3" key="1">
    <citation type="submission" date="2024-03" db="EMBL/GenBank/DDBJ databases">
        <title>Novel species of the genus Variovorax.</title>
        <authorList>
            <person name="Liu Q."/>
            <person name="Xin Y.-H."/>
        </authorList>
    </citation>
    <scope>NUCLEOTIDE SEQUENCE [LARGE SCALE GENOMIC DNA]</scope>
    <source>
        <strain evidence="2 3">KACC 18501</strain>
    </source>
</reference>
<keyword evidence="3" id="KW-1185">Reference proteome</keyword>
<dbReference type="PRINTS" id="PR00111">
    <property type="entry name" value="ABHYDROLASE"/>
</dbReference>
<dbReference type="InterPro" id="IPR000639">
    <property type="entry name" value="Epox_hydrolase-like"/>
</dbReference>
<dbReference type="PANTHER" id="PTHR43798:SF33">
    <property type="entry name" value="HYDROLASE, PUTATIVE (AFU_ORTHOLOGUE AFUA_2G14860)-RELATED"/>
    <property type="match status" value="1"/>
</dbReference>
<dbReference type="PANTHER" id="PTHR43798">
    <property type="entry name" value="MONOACYLGLYCEROL LIPASE"/>
    <property type="match status" value="1"/>
</dbReference>
<dbReference type="GO" id="GO:0016787">
    <property type="term" value="F:hydrolase activity"/>
    <property type="evidence" value="ECO:0007669"/>
    <property type="project" value="UniProtKB-KW"/>
</dbReference>
<dbReference type="InterPro" id="IPR029058">
    <property type="entry name" value="AB_hydrolase_fold"/>
</dbReference>
<gene>
    <name evidence="2" type="ORF">WKW80_29910</name>
</gene>
<dbReference type="InterPro" id="IPR000073">
    <property type="entry name" value="AB_hydrolase_1"/>
</dbReference>
<dbReference type="Gene3D" id="3.40.50.1820">
    <property type="entry name" value="alpha/beta hydrolase"/>
    <property type="match status" value="1"/>
</dbReference>
<evidence type="ECO:0000259" key="1">
    <source>
        <dbReference type="Pfam" id="PF00561"/>
    </source>
</evidence>
<proteinExistence type="predicted"/>
<keyword evidence="2" id="KW-0378">Hydrolase</keyword>
<organism evidence="2 3">
    <name type="scientific">Variovorax humicola</name>
    <dbReference type="NCBI Taxonomy" id="1769758"/>
    <lineage>
        <taxon>Bacteria</taxon>
        <taxon>Pseudomonadati</taxon>
        <taxon>Pseudomonadota</taxon>
        <taxon>Betaproteobacteria</taxon>
        <taxon>Burkholderiales</taxon>
        <taxon>Comamonadaceae</taxon>
        <taxon>Variovorax</taxon>
    </lineage>
</organism>
<feature type="domain" description="AB hydrolase-1" evidence="1">
    <location>
        <begin position="33"/>
        <end position="291"/>
    </location>
</feature>
<name>A0ABU8WA47_9BURK</name>
<sequence>MYQPLRLARSEFVPVRGLQYHVLNWGKPTAGRPPLVLLHGWMDVAASWQFVVDAFSEERHVIAPDWRGFGQTDSGGVDNYWIADYMADLDWLLDHYAGDASVDIVGHSMGGNVLMQYSGVRPQRIRRVVNLEGFGMPAAQADDAPARYGKWMDEIKRMHRGELDLHPYTTLAGVARRLMKTNPRLTPDKAHWLASQWARETTMQDGRAQWRIRGEPGHKITSAQNYRLDEVLAMYRRITAPVLAVIADGNSLGGWWKDRYTLNDYHERLKSVPDSRVAMVEDAGHMLHHDQPARVAGLITEFLAGRITQ</sequence>
<dbReference type="PRINTS" id="PR00412">
    <property type="entry name" value="EPOXHYDRLASE"/>
</dbReference>